<dbReference type="EMBL" id="JAINUF010000009">
    <property type="protein sequence ID" value="KAJ8350000.1"/>
    <property type="molecule type" value="Genomic_DNA"/>
</dbReference>
<feature type="region of interest" description="Disordered" evidence="1">
    <location>
        <begin position="1"/>
        <end position="41"/>
    </location>
</feature>
<proteinExistence type="predicted"/>
<accession>A0A9Q1IRW5</accession>
<name>A0A9Q1IRW5_SYNKA</name>
<gene>
    <name evidence="2" type="ORF">SKAU_G00251300</name>
</gene>
<dbReference type="Proteomes" id="UP001152622">
    <property type="component" value="Chromosome 9"/>
</dbReference>
<protein>
    <submittedName>
        <fullName evidence="2">Uncharacterized protein</fullName>
    </submittedName>
</protein>
<keyword evidence="3" id="KW-1185">Reference proteome</keyword>
<reference evidence="2" key="1">
    <citation type="journal article" date="2023" name="Science">
        <title>Genome structures resolve the early diversification of teleost fishes.</title>
        <authorList>
            <person name="Parey E."/>
            <person name="Louis A."/>
            <person name="Montfort J."/>
            <person name="Bouchez O."/>
            <person name="Roques C."/>
            <person name="Iampietro C."/>
            <person name="Lluch J."/>
            <person name="Castinel A."/>
            <person name="Donnadieu C."/>
            <person name="Desvignes T."/>
            <person name="Floi Bucao C."/>
            <person name="Jouanno E."/>
            <person name="Wen M."/>
            <person name="Mejri S."/>
            <person name="Dirks R."/>
            <person name="Jansen H."/>
            <person name="Henkel C."/>
            <person name="Chen W.J."/>
            <person name="Zahm M."/>
            <person name="Cabau C."/>
            <person name="Klopp C."/>
            <person name="Thompson A.W."/>
            <person name="Robinson-Rechavi M."/>
            <person name="Braasch I."/>
            <person name="Lecointre G."/>
            <person name="Bobe J."/>
            <person name="Postlethwait J.H."/>
            <person name="Berthelot C."/>
            <person name="Roest Crollius H."/>
            <person name="Guiguen Y."/>
        </authorList>
    </citation>
    <scope>NUCLEOTIDE SEQUENCE</scope>
    <source>
        <strain evidence="2">WJC10195</strain>
    </source>
</reference>
<comment type="caution">
    <text evidence="2">The sequence shown here is derived from an EMBL/GenBank/DDBJ whole genome shotgun (WGS) entry which is preliminary data.</text>
</comment>
<evidence type="ECO:0000256" key="1">
    <source>
        <dbReference type="SAM" id="MobiDB-lite"/>
    </source>
</evidence>
<dbReference type="AlphaFoldDB" id="A0A9Q1IRW5"/>
<sequence>MKRGVSRISPGAGEEPGAQHSTGLFRVKRHRNAPPRPELPNRRPVRAFHTFVWSHFTLDTKRRMNRQLRQDERLQTRQLSAPLILSPQSRQLCHLWKAVPFMGLHAGNRLLSSVHALDEKSIGGTMCVRHNDLFLQLRCLYRARVNDVTACSAAAGVRFSRLAHTVLRVE</sequence>
<evidence type="ECO:0000313" key="2">
    <source>
        <dbReference type="EMBL" id="KAJ8350000.1"/>
    </source>
</evidence>
<evidence type="ECO:0000313" key="3">
    <source>
        <dbReference type="Proteomes" id="UP001152622"/>
    </source>
</evidence>
<organism evidence="2 3">
    <name type="scientific">Synaphobranchus kaupii</name>
    <name type="common">Kaup's arrowtooth eel</name>
    <dbReference type="NCBI Taxonomy" id="118154"/>
    <lineage>
        <taxon>Eukaryota</taxon>
        <taxon>Metazoa</taxon>
        <taxon>Chordata</taxon>
        <taxon>Craniata</taxon>
        <taxon>Vertebrata</taxon>
        <taxon>Euteleostomi</taxon>
        <taxon>Actinopterygii</taxon>
        <taxon>Neopterygii</taxon>
        <taxon>Teleostei</taxon>
        <taxon>Anguilliformes</taxon>
        <taxon>Synaphobranchidae</taxon>
        <taxon>Synaphobranchus</taxon>
    </lineage>
</organism>